<sequence>MKNSPVQENSLDLYNPNIDLEIATITELANAIDGYVDNRATGRDILIDQIKRNAEGVEQMTITDLHQLQTNGQNQVNRMLDRIARKQNHIGMVGYRPPIFYGRSGEDPEDWLREMRRYVVANQINIAPGAPQAARREEVFGLVVSCAVDLNAVLALATRNGGTQIGRLNTAGEFQGKAAAKIVGDEPTDNASVAPNAAGGFSAVTVFGQLIQGNMGKALHKPAQTELSQNLSQAHLSFSQDELS</sequence>
<organism evidence="1 2">
    <name type="scientific">Rhizophagus clarus</name>
    <dbReference type="NCBI Taxonomy" id="94130"/>
    <lineage>
        <taxon>Eukaryota</taxon>
        <taxon>Fungi</taxon>
        <taxon>Fungi incertae sedis</taxon>
        <taxon>Mucoromycota</taxon>
        <taxon>Glomeromycotina</taxon>
        <taxon>Glomeromycetes</taxon>
        <taxon>Glomerales</taxon>
        <taxon>Glomeraceae</taxon>
        <taxon>Rhizophagus</taxon>
    </lineage>
</organism>
<evidence type="ECO:0000313" key="2">
    <source>
        <dbReference type="Proteomes" id="UP000615446"/>
    </source>
</evidence>
<name>A0A8H3L7M6_9GLOM</name>
<dbReference type="Proteomes" id="UP000615446">
    <property type="component" value="Unassembled WGS sequence"/>
</dbReference>
<evidence type="ECO:0000313" key="1">
    <source>
        <dbReference type="EMBL" id="GES83333.1"/>
    </source>
</evidence>
<dbReference type="EMBL" id="BLAL01000068">
    <property type="protein sequence ID" value="GES83333.1"/>
    <property type="molecule type" value="Genomic_DNA"/>
</dbReference>
<comment type="caution">
    <text evidence="1">The sequence shown here is derived from an EMBL/GenBank/DDBJ whole genome shotgun (WGS) entry which is preliminary data.</text>
</comment>
<accession>A0A8H3L7M6</accession>
<gene>
    <name evidence="1" type="ORF">RCL2_001049200</name>
</gene>
<protein>
    <submittedName>
        <fullName evidence="1">Uncharacterized protein</fullName>
    </submittedName>
</protein>
<proteinExistence type="predicted"/>
<dbReference type="AlphaFoldDB" id="A0A8H3L7M6"/>
<dbReference type="OrthoDB" id="2445233at2759"/>
<reference evidence="1" key="1">
    <citation type="submission" date="2019-10" db="EMBL/GenBank/DDBJ databases">
        <title>Conservation and host-specific expression of non-tandemly repeated heterogenous ribosome RNA gene in arbuscular mycorrhizal fungi.</title>
        <authorList>
            <person name="Maeda T."/>
            <person name="Kobayashi Y."/>
            <person name="Nakagawa T."/>
            <person name="Ezawa T."/>
            <person name="Yamaguchi K."/>
            <person name="Bino T."/>
            <person name="Nishimoto Y."/>
            <person name="Shigenobu S."/>
            <person name="Kawaguchi M."/>
        </authorList>
    </citation>
    <scope>NUCLEOTIDE SEQUENCE</scope>
    <source>
        <strain evidence="1">HR1</strain>
    </source>
</reference>